<feature type="transmembrane region" description="Helical" evidence="1">
    <location>
        <begin position="135"/>
        <end position="152"/>
    </location>
</feature>
<dbReference type="EMBL" id="BAAADO010000005">
    <property type="protein sequence ID" value="GAA0498259.1"/>
    <property type="molecule type" value="Genomic_DNA"/>
</dbReference>
<reference evidence="2 3" key="1">
    <citation type="journal article" date="2019" name="Int. J. Syst. Evol. Microbiol.">
        <title>The Global Catalogue of Microorganisms (GCM) 10K type strain sequencing project: providing services to taxonomists for standard genome sequencing and annotation.</title>
        <authorList>
            <consortium name="The Broad Institute Genomics Platform"/>
            <consortium name="The Broad Institute Genome Sequencing Center for Infectious Disease"/>
            <person name="Wu L."/>
            <person name="Ma J."/>
        </authorList>
    </citation>
    <scope>NUCLEOTIDE SEQUENCE [LARGE SCALE GENOMIC DNA]</scope>
    <source>
        <strain evidence="2 3">JCM 12389</strain>
    </source>
</reference>
<name>A0ABN1BHV1_9BACI</name>
<dbReference type="Proteomes" id="UP001500880">
    <property type="component" value="Unassembled WGS sequence"/>
</dbReference>
<evidence type="ECO:0000256" key="1">
    <source>
        <dbReference type="SAM" id="Phobius"/>
    </source>
</evidence>
<feature type="transmembrane region" description="Helical" evidence="1">
    <location>
        <begin position="110"/>
        <end position="129"/>
    </location>
</feature>
<sequence length="216" mass="25241">MAATAVMESIAMMIMSFLAGFIFFYFISSQEKTEKKNQISVLTSLLIDFVIYIWVGKIIVHMDIFFKDPIAILAIPGNSQAFYLAVVFILIHIFVQTKRGQLDPFKVMEVFFYTFFSASFVYEFLQLTWNEDTYSWPYLPLLFVLLSGMVALHDRMPSMRLMPIIVFIWSMGQLLFAINRPFTTVFGYSIDWWFFLLIAIAMLFVAVINRRERVKS</sequence>
<keyword evidence="1" id="KW-0472">Membrane</keyword>
<evidence type="ECO:0000313" key="2">
    <source>
        <dbReference type="EMBL" id="GAA0498259.1"/>
    </source>
</evidence>
<keyword evidence="1" id="KW-1133">Transmembrane helix</keyword>
<dbReference type="RefSeq" id="WP_343841995.1">
    <property type="nucleotide sequence ID" value="NZ_BAAADO010000005.1"/>
</dbReference>
<protein>
    <submittedName>
        <fullName evidence="2">Uncharacterized protein</fullName>
    </submittedName>
</protein>
<accession>A0ABN1BHV1</accession>
<keyword evidence="3" id="KW-1185">Reference proteome</keyword>
<feature type="transmembrane region" description="Helical" evidence="1">
    <location>
        <begin position="6"/>
        <end position="27"/>
    </location>
</feature>
<comment type="caution">
    <text evidence="2">The sequence shown here is derived from an EMBL/GenBank/DDBJ whole genome shotgun (WGS) entry which is preliminary data.</text>
</comment>
<keyword evidence="1" id="KW-0812">Transmembrane</keyword>
<feature type="transmembrane region" description="Helical" evidence="1">
    <location>
        <begin position="159"/>
        <end position="178"/>
    </location>
</feature>
<proteinExistence type="predicted"/>
<gene>
    <name evidence="2" type="ORF">GCM10008986_26660</name>
</gene>
<feature type="transmembrane region" description="Helical" evidence="1">
    <location>
        <begin position="80"/>
        <end position="98"/>
    </location>
</feature>
<organism evidence="2 3">
    <name type="scientific">Salinibacillus aidingensis</name>
    <dbReference type="NCBI Taxonomy" id="237684"/>
    <lineage>
        <taxon>Bacteria</taxon>
        <taxon>Bacillati</taxon>
        <taxon>Bacillota</taxon>
        <taxon>Bacilli</taxon>
        <taxon>Bacillales</taxon>
        <taxon>Bacillaceae</taxon>
        <taxon>Salinibacillus</taxon>
    </lineage>
</organism>
<feature type="transmembrane region" description="Helical" evidence="1">
    <location>
        <begin position="39"/>
        <end position="60"/>
    </location>
</feature>
<feature type="transmembrane region" description="Helical" evidence="1">
    <location>
        <begin position="190"/>
        <end position="208"/>
    </location>
</feature>
<evidence type="ECO:0000313" key="3">
    <source>
        <dbReference type="Proteomes" id="UP001500880"/>
    </source>
</evidence>